<keyword evidence="1" id="KW-0812">Transmembrane</keyword>
<feature type="transmembrane region" description="Helical" evidence="1">
    <location>
        <begin position="120"/>
        <end position="140"/>
    </location>
</feature>
<accession>A0ABY3T4R7</accession>
<dbReference type="RefSeq" id="WP_156032222.1">
    <property type="nucleotide sequence ID" value="NZ_CP083439.1"/>
</dbReference>
<keyword evidence="1" id="KW-1133">Transmembrane helix</keyword>
<feature type="transmembrane region" description="Helical" evidence="1">
    <location>
        <begin position="82"/>
        <end position="100"/>
    </location>
</feature>
<evidence type="ECO:0000313" key="2">
    <source>
        <dbReference type="EMBL" id="UKF23815.1"/>
    </source>
</evidence>
<feature type="transmembrane region" description="Helical" evidence="1">
    <location>
        <begin position="152"/>
        <end position="176"/>
    </location>
</feature>
<name>A0ABY3T4R7_9MICO</name>
<keyword evidence="1" id="KW-0472">Membrane</keyword>
<evidence type="ECO:0000256" key="1">
    <source>
        <dbReference type="SAM" id="Phobius"/>
    </source>
</evidence>
<protein>
    <recommendedName>
        <fullName evidence="4">Integral membrane protein</fullName>
    </recommendedName>
</protein>
<proteinExistence type="predicted"/>
<evidence type="ECO:0000313" key="3">
    <source>
        <dbReference type="Proteomes" id="UP001649473"/>
    </source>
</evidence>
<keyword evidence="3" id="KW-1185">Reference proteome</keyword>
<organism evidence="2 3">
    <name type="scientific">Clavibacter seminis</name>
    <dbReference type="NCBI Taxonomy" id="2860285"/>
    <lineage>
        <taxon>Bacteria</taxon>
        <taxon>Bacillati</taxon>
        <taxon>Actinomycetota</taxon>
        <taxon>Actinomycetes</taxon>
        <taxon>Micrococcales</taxon>
        <taxon>Microbacteriaceae</taxon>
        <taxon>Clavibacter</taxon>
    </lineage>
</organism>
<feature type="transmembrane region" description="Helical" evidence="1">
    <location>
        <begin position="56"/>
        <end position="75"/>
    </location>
</feature>
<dbReference type="EMBL" id="CP083439">
    <property type="protein sequence ID" value="UKF23815.1"/>
    <property type="molecule type" value="Genomic_DNA"/>
</dbReference>
<gene>
    <name evidence="2" type="ORF">KYT88_08705</name>
</gene>
<evidence type="ECO:0008006" key="4">
    <source>
        <dbReference type="Google" id="ProtNLM"/>
    </source>
</evidence>
<dbReference type="Proteomes" id="UP001649473">
    <property type="component" value="Chromosome"/>
</dbReference>
<sequence length="191" mass="18365">MPPPHPKAYLLSASVVLVLAGAGSAAGAVAMTGIAIPGAVGVRTGLAGRSGFDETLLGVLGANMPVAASLAAGLVTFGAVSALFAVLLGVYLGATVTGSVNTVGAGPLLDSVGAYVGLEMLGLLLAGVAGMLPAAHVVLGKRGVRSSAWRRYLSALAPAAVLLGIGLALLAVGAVVEATVITTSGSGLGER</sequence>
<reference evidence="3" key="1">
    <citation type="submission" date="2024-08" db="EMBL/GenBank/DDBJ databases">
        <title>Description of the novel species Clavibacter lycopersicum isolated from tomato seeds.</title>
        <authorList>
            <person name="Arizala E.D."/>
            <person name="Dobhal S."/>
            <person name="Alvarez A."/>
            <person name="Arif M."/>
        </authorList>
    </citation>
    <scope>NUCLEOTIDE SEQUENCE [LARGE SCALE GENOMIC DNA]</scope>
    <source>
        <strain evidence="3">A6099</strain>
    </source>
</reference>